<sequence length="192" mass="21821">MKKTYQCKGCGNEVVSLMKPSECQVCTGREWTRLATSKPINSGDETVAIDKDIFSSFKFRSTIEGYCRDIGWNLSSIDNRIATIKFNMDSGNTQTLFIVKYDSTLEFSCPSGLKFDDEDDIPHRLSTLLLTQNATYKLGFWGIETISGKQTFSIIHNAEMSLIDVSYFRRVVTQLVEECDKFEQTIEELINS</sequence>
<name>A0ABU8YRU4_9CYAN</name>
<evidence type="ECO:0000313" key="1">
    <source>
        <dbReference type="EMBL" id="MEK0186916.1"/>
    </source>
</evidence>
<proteinExistence type="predicted"/>
<gene>
    <name evidence="1" type="ORF">WMG39_18970</name>
</gene>
<keyword evidence="2" id="KW-1185">Reference proteome</keyword>
<reference evidence="1 2" key="1">
    <citation type="journal article" date="2020" name="Harmful Algae">
        <title>Molecular and morphological characterization of a novel dihydroanatoxin-a producing Microcoleus species (cyanobacteria) from the Russian River, California, USA.</title>
        <authorList>
            <person name="Conklin K.Y."/>
            <person name="Stancheva R."/>
            <person name="Otten T.G."/>
            <person name="Fadness R."/>
            <person name="Boyer G.L."/>
            <person name="Read B."/>
            <person name="Zhang X."/>
            <person name="Sheath R.G."/>
        </authorList>
    </citation>
    <scope>NUCLEOTIDE SEQUENCE [LARGE SCALE GENOMIC DNA]</scope>
    <source>
        <strain evidence="1 2">PTRS2</strain>
    </source>
</reference>
<dbReference type="RefSeq" id="WP_340523067.1">
    <property type="nucleotide sequence ID" value="NZ_JBBLXS010000276.1"/>
</dbReference>
<dbReference type="Proteomes" id="UP001384579">
    <property type="component" value="Unassembled WGS sequence"/>
</dbReference>
<evidence type="ECO:0000313" key="2">
    <source>
        <dbReference type="Proteomes" id="UP001384579"/>
    </source>
</evidence>
<accession>A0ABU8YRU4</accession>
<organism evidence="1 2">
    <name type="scientific">Microcoleus anatoxicus PTRS2</name>
    <dbReference type="NCBI Taxonomy" id="2705321"/>
    <lineage>
        <taxon>Bacteria</taxon>
        <taxon>Bacillati</taxon>
        <taxon>Cyanobacteriota</taxon>
        <taxon>Cyanophyceae</taxon>
        <taxon>Oscillatoriophycideae</taxon>
        <taxon>Oscillatoriales</taxon>
        <taxon>Microcoleaceae</taxon>
        <taxon>Microcoleus</taxon>
        <taxon>Microcoleus anatoxicus</taxon>
    </lineage>
</organism>
<comment type="caution">
    <text evidence="1">The sequence shown here is derived from an EMBL/GenBank/DDBJ whole genome shotgun (WGS) entry which is preliminary data.</text>
</comment>
<dbReference type="EMBL" id="JBBLXS010000276">
    <property type="protein sequence ID" value="MEK0186916.1"/>
    <property type="molecule type" value="Genomic_DNA"/>
</dbReference>
<protein>
    <submittedName>
        <fullName evidence="1">Uncharacterized protein</fullName>
    </submittedName>
</protein>